<dbReference type="Proteomes" id="UP000215244">
    <property type="component" value="Chromosome"/>
</dbReference>
<dbReference type="EMBL" id="CP022957">
    <property type="protein sequence ID" value="ASV31159.1"/>
    <property type="molecule type" value="Genomic_DNA"/>
</dbReference>
<sequence>MVLSISNIRNIPVSGPWPVFNMTWDDNRPIDLIWKILSKGTYRAVFPLPIGILGSSSVQFLVFLLKRPSDDLPYKTLCTVKPLQTIHRP</sequence>
<proteinExistence type="predicted"/>
<gene>
    <name evidence="2" type="ORF">CJ263_13580</name>
</gene>
<dbReference type="AlphaFoldDB" id="A0A223V8F0"/>
<organism evidence="2 3">
    <name type="scientific">Maribacter cobaltidurans</name>
    <dbReference type="NCBI Taxonomy" id="1178778"/>
    <lineage>
        <taxon>Bacteria</taxon>
        <taxon>Pseudomonadati</taxon>
        <taxon>Bacteroidota</taxon>
        <taxon>Flavobacteriia</taxon>
        <taxon>Flavobacteriales</taxon>
        <taxon>Flavobacteriaceae</taxon>
        <taxon>Maribacter</taxon>
    </lineage>
</organism>
<keyword evidence="3" id="KW-1185">Reference proteome</keyword>
<evidence type="ECO:0000313" key="2">
    <source>
        <dbReference type="EMBL" id="ASV31159.1"/>
    </source>
</evidence>
<feature type="transmembrane region" description="Helical" evidence="1">
    <location>
        <begin position="44"/>
        <end position="65"/>
    </location>
</feature>
<keyword evidence="1" id="KW-1133">Transmembrane helix</keyword>
<dbReference type="KEGG" id="marb:CJ263_13580"/>
<evidence type="ECO:0000256" key="1">
    <source>
        <dbReference type="SAM" id="Phobius"/>
    </source>
</evidence>
<accession>A0A223V8F0</accession>
<keyword evidence="1" id="KW-0812">Transmembrane</keyword>
<protein>
    <submittedName>
        <fullName evidence="2">Uncharacterized protein</fullName>
    </submittedName>
</protein>
<keyword evidence="1" id="KW-0472">Membrane</keyword>
<evidence type="ECO:0000313" key="3">
    <source>
        <dbReference type="Proteomes" id="UP000215244"/>
    </source>
</evidence>
<name>A0A223V8F0_9FLAO</name>
<reference evidence="2 3" key="1">
    <citation type="submission" date="2017-08" db="EMBL/GenBank/DDBJ databases">
        <title>The complete genome sequence of Maribacter sp. B1, isolated from deep-sea sediment.</title>
        <authorList>
            <person name="Wu Y.-H."/>
            <person name="Cheng H."/>
            <person name="Xu X.-W."/>
        </authorList>
    </citation>
    <scope>NUCLEOTIDE SEQUENCE [LARGE SCALE GENOMIC DNA]</scope>
    <source>
        <strain evidence="2 3">B1</strain>
    </source>
</reference>